<feature type="compositionally biased region" description="Polar residues" evidence="2">
    <location>
        <begin position="1848"/>
        <end position="1864"/>
    </location>
</feature>
<dbReference type="GO" id="GO:0005615">
    <property type="term" value="C:extracellular space"/>
    <property type="evidence" value="ECO:0007669"/>
    <property type="project" value="InterPro"/>
</dbReference>
<feature type="compositionally biased region" description="Polar residues" evidence="2">
    <location>
        <begin position="2348"/>
        <end position="2360"/>
    </location>
</feature>
<dbReference type="Gene3D" id="1.20.91.20">
    <property type="entry name" value="Anaphylotoxins (complement system)"/>
    <property type="match status" value="1"/>
</dbReference>
<feature type="region of interest" description="Disordered" evidence="2">
    <location>
        <begin position="1997"/>
        <end position="2022"/>
    </location>
</feature>
<feature type="domain" description="Alpha-macroglobulin receptor-binding" evidence="5">
    <location>
        <begin position="2048"/>
        <end position="2140"/>
    </location>
</feature>
<feature type="region of interest" description="Disordered" evidence="2">
    <location>
        <begin position="1789"/>
        <end position="1819"/>
    </location>
</feature>
<feature type="compositionally biased region" description="Polar residues" evidence="2">
    <location>
        <begin position="213"/>
        <end position="226"/>
    </location>
</feature>
<dbReference type="Pfam" id="PF07703">
    <property type="entry name" value="A2M_BRD"/>
    <property type="match status" value="1"/>
</dbReference>
<keyword evidence="1" id="KW-1015">Disulfide bond</keyword>
<evidence type="ECO:0000256" key="2">
    <source>
        <dbReference type="SAM" id="MobiDB-lite"/>
    </source>
</evidence>
<dbReference type="SUPFAM" id="SSF47686">
    <property type="entry name" value="Anaphylotoxins (complement system)"/>
    <property type="match status" value="1"/>
</dbReference>
<sequence length="2422" mass="270077">MTKLSASWTSRITRRACSRSLVVVSFLLCIYFDTLGQQQQQQQRQASLSSPADHHHHHYHQPVPILFAQAQHQRFIDSSTIKPALILILPQSFKIPTNPLLNDDTIQANSANNNQTKLKQYVAVINNAQDDLENDKIRQQYKKLSLQVRDASSPITGQLFYEHVFDYFAPDSPNHLLIPINLDHVSLSAGPKPTGGVGRPASHHQHLSAKAAKNTNNRQQSSPTTYSKLNRANQLAIDNDESSTIHQQTPTPPTTISQQLIVSIRPYQLDAGFGSDSIELVSSAPVLVEPVPSNDGRRSFSIVQTDKPIYKPTEKVRIRIMVVNENLRPIINDELRLQIKNPHGVIVEELRFPQALDRRRQQQQLVVNQSLETRTNEPMFLDHTFEFPTEPMLGAWTVHLLHNDPVANDTTSFEVKEYVLPPFEILFDTPDHILPSTRNIAGAVTAKYHYGKPVQGKVQFKFGYRLTPTIKTKYVARSNIKNIHPVTGRVEYNISLDKFREAEWFPAVNGARLVVEVTVTEMTTGHRETAQDTGCLFIQMPYKISFDESIEDFKPGLTQALTVRLVEVVTLKPGPAGQRIIATYQAQNGTYLNEASSSSLDSKPNDINKFDTEAITDSAGRAVFNIGPISDDITSLTVTMKLFNSNGSSLSIPKDLFTFHRFTGNELAIDHHTLIKHESQNGWIALMNKTVTHVSVGDQFVSDILIRDAMVLPKKIFYTILAKGQIILLNTIDTNGLVTFSVTEDMMPSIRLVLFALTHDSIGLLSDSMRIDVSQDLGCGLKLQYKSYQSQQQPLVSNNNNHDDVTVRPNDRGRIDITARYGDLVSLIGIDNAVYSLNNRTRLDSARIIERIRRLDTGCGFGGGKNNMDVFHNAGLMFHKDIASMGANEADTSHIGSSCLTVANQMKFTEEAAMGYSKPMLSLLSRAIGVAQRLRWAASQQQQQQQPQHKQHHNSRSKREVDPEAILKKYKQPLHRACCRLGTLEDIPQRRNCTIRRRIVEKYMQHQTDPCSSIYYECCRAVFGEPDVKLSNVMPLLIEPRIESRIFSSLPLQSRNAPRSDEMINFGQLDRIEASTLVRRDFRETWLFELVSVDDPTGKASLDVQLPHTISSWSIAAMALNKFRPMCIMPKPLKINTFQEVFIQLSLPYKVVQGEQIDMVATLYNYSPKNQDVLVYMYGLEDVCTEAEPGERSERRRVRVDKQSSQAVIFSMIPLKIGQYPIKVLAITLSSNNSDIIEQQLNVVPRGKPVTDEITFSLDPMNQQRRSKRAIQTGNLIDDIDSTRGLQHSQVRLTPSRESDYIVPQTQECIVSAIGDRMGQTVQTTILDVENLIQLPHGCGEQVMIYLGPTLYTAKYLSSINRLTGDLRWRAIRYIQSGYKSVLNFRKPEGSFSSFPKRDASIWLTAYVAKLLCQTERTSFIADEVYVDKTVINTALNWLIDQQKPDTGTWIERNPVYHREMLGGVLKEDALTAFVTITLNECAHHSQDIVVEERQDGGGGGPIFGNVNATTTTTLSAARVSALSSHPYQEQTNGVDRLGTAIHNAEESLILDRYRALRDKNPYVLALVAYSLSFKRPGDAASILSDLMSLSDRIQTKNQLLWRGEYPIETAAYALQALIELAPILSKQQQPTAGNGAGGGGTWMPGADAVAIANWLSSRRSYTGAFESTQDTVVALEALTKFAKLQSTPNGNSLIHRPSDKTPNLSCNVTFSNRTRRSIEFDQDNAQILQTFKLQSFDLDPISGETLDIMTSGDGLGTMSIKLKYNVYQDDDELCRFDIDSSIEEWQPAKVPLSPAGSSGDDNNNNKGNGDEQQQNDSMGEDDLFKTFDKSMLNELNLINQNDQINQASAGTTTGPQRNRQPPASAQVGPILRTRRYATTAEQVLDLSAKSGGHSNTTGESWTSKVVSSLKSRLPSWIAPKVHTSKAPTSPAPSTLPQQKQQASNGQMIMKTTADNSRRNATSRRSTQSQAPMITTPAGIPIGAHLNTLSSEFDINGNQSKTITPTNTSLSSPSSSSSSLGFLTDSPSRRLILLLRVCAHHMSSRRDSEMAVIEVGVLSGFKPNEADLKEILNDIGTPAMKYELSADRSLVILYLKYIPYTGPYCFQFRLVRDSLVYNLQSGYIRVYEYYSPTHSCSNFYTPSRVNNLLETKCDPSGQVCQCASRSLCPATKRLVEIGETSMVNSTSAREQLIDLVCSNKYDLVSLVRLKSVRYMETGQMFKLSLKIKSDLRGNLTKIVEAQRQQKAQLVDSVRRPVGVVAAASTGQLGAGGEPSISTVVDDESSLTDSALADDTSLDYLSMSIDANCVRGDPMLLHLAHPNQWRLGGELMILFARSNRVEKLYFKSTPKSPTSNQRLAPSSSSSSNTARYSQLAIALDRDSILHDITYQAKLRTRESINNLILWLDLKARRENWNCPIKTN</sequence>
<dbReference type="SMART" id="SM01361">
    <property type="entry name" value="A2M_recep"/>
    <property type="match status" value="1"/>
</dbReference>
<dbReference type="Gene3D" id="2.60.40.690">
    <property type="entry name" value="Alpha-macroglobulin, receptor-binding domain"/>
    <property type="match status" value="1"/>
</dbReference>
<proteinExistence type="predicted"/>
<evidence type="ECO:0000313" key="6">
    <source>
        <dbReference type="EMBL" id="MDE51569.1"/>
    </source>
</evidence>
<evidence type="ECO:0000259" key="4">
    <source>
        <dbReference type="SMART" id="SM01360"/>
    </source>
</evidence>
<feature type="region of interest" description="Disordered" evidence="2">
    <location>
        <begin position="1923"/>
        <end position="1979"/>
    </location>
</feature>
<feature type="region of interest" description="Disordered" evidence="2">
    <location>
        <begin position="2346"/>
        <end position="2366"/>
    </location>
</feature>
<feature type="region of interest" description="Disordered" evidence="2">
    <location>
        <begin position="1841"/>
        <end position="1870"/>
    </location>
</feature>
<dbReference type="PANTHER" id="PTHR11412">
    <property type="entry name" value="MACROGLOBULIN / COMPLEMENT"/>
    <property type="match status" value="1"/>
</dbReference>
<feature type="compositionally biased region" description="Polar residues" evidence="2">
    <location>
        <begin position="1926"/>
        <end position="1947"/>
    </location>
</feature>
<gene>
    <name evidence="6" type="primary">C3_1</name>
    <name evidence="6" type="ORF">g.9621</name>
</gene>
<dbReference type="InterPro" id="IPR019742">
    <property type="entry name" value="MacrogloblnA2_CS"/>
</dbReference>
<dbReference type="InterPro" id="IPR002890">
    <property type="entry name" value="MG2"/>
</dbReference>
<dbReference type="InterPro" id="IPR036595">
    <property type="entry name" value="A-macroglobulin_rcpt-bd_sf"/>
</dbReference>
<feature type="compositionally biased region" description="Low complexity" evidence="2">
    <location>
        <begin position="1959"/>
        <end position="1970"/>
    </location>
</feature>
<dbReference type="Gene3D" id="1.50.10.20">
    <property type="match status" value="1"/>
</dbReference>
<dbReference type="Pfam" id="PF07677">
    <property type="entry name" value="A2M_recep"/>
    <property type="match status" value="1"/>
</dbReference>
<organism evidence="6">
    <name type="scientific">Aceria tosichella</name>
    <name type="common">wheat curl mite</name>
    <dbReference type="NCBI Taxonomy" id="561515"/>
    <lineage>
        <taxon>Eukaryota</taxon>
        <taxon>Metazoa</taxon>
        <taxon>Ecdysozoa</taxon>
        <taxon>Arthropoda</taxon>
        <taxon>Chelicerata</taxon>
        <taxon>Arachnida</taxon>
        <taxon>Acari</taxon>
        <taxon>Acariformes</taxon>
        <taxon>Trombidiformes</taxon>
        <taxon>Prostigmata</taxon>
        <taxon>Eupodina</taxon>
        <taxon>Eriophyoidea</taxon>
        <taxon>Eriophyidae</taxon>
        <taxon>Eriophyinae</taxon>
        <taxon>Aceriini</taxon>
        <taxon>Aceria</taxon>
    </lineage>
</organism>
<dbReference type="SMART" id="SM01419">
    <property type="entry name" value="Thiol-ester_cl"/>
    <property type="match status" value="1"/>
</dbReference>
<feature type="compositionally biased region" description="Low complexity" evidence="2">
    <location>
        <begin position="2002"/>
        <end position="2022"/>
    </location>
</feature>
<dbReference type="InterPro" id="IPR001599">
    <property type="entry name" value="Macroglobln_a2"/>
</dbReference>
<name>A0A6G1SMG7_9ACAR</name>
<dbReference type="SMART" id="SM01359">
    <property type="entry name" value="A2M_N_2"/>
    <property type="match status" value="1"/>
</dbReference>
<dbReference type="EMBL" id="GGYP01006798">
    <property type="protein sequence ID" value="MDE51569.1"/>
    <property type="molecule type" value="Transcribed_RNA"/>
</dbReference>
<feature type="region of interest" description="Disordered" evidence="2">
    <location>
        <begin position="938"/>
        <end position="962"/>
    </location>
</feature>
<dbReference type="Pfam" id="PF07678">
    <property type="entry name" value="TED_complement"/>
    <property type="match status" value="2"/>
</dbReference>
<dbReference type="Gene3D" id="2.60.40.1940">
    <property type="match status" value="1"/>
</dbReference>
<dbReference type="InterPro" id="IPR050473">
    <property type="entry name" value="A2M/Complement_sys"/>
</dbReference>
<dbReference type="InterPro" id="IPR041555">
    <property type="entry name" value="MG3"/>
</dbReference>
<reference evidence="6" key="1">
    <citation type="submission" date="2018-10" db="EMBL/GenBank/DDBJ databases">
        <title>Transcriptome assembly of Aceria tosichella (Wheat curl mite) Type 2.</title>
        <authorList>
            <person name="Scully E.D."/>
            <person name="Geib S.M."/>
            <person name="Palmer N.A."/>
            <person name="Gupta A.K."/>
            <person name="Sarath G."/>
            <person name="Tatineni S."/>
        </authorList>
    </citation>
    <scope>NUCLEOTIDE SEQUENCE</scope>
    <source>
        <strain evidence="6">LincolnNE</strain>
    </source>
</reference>
<dbReference type="InterPro" id="IPR011626">
    <property type="entry name" value="Alpha-macroglobulin_TED"/>
</dbReference>
<dbReference type="Pfam" id="PF01835">
    <property type="entry name" value="MG2"/>
    <property type="match status" value="1"/>
</dbReference>
<dbReference type="PROSITE" id="PS00477">
    <property type="entry name" value="ALPHA_2_MACROGLOBULIN"/>
    <property type="match status" value="1"/>
</dbReference>
<accession>A0A6G1SMG7</accession>
<dbReference type="Pfam" id="PF00207">
    <property type="entry name" value="A2M"/>
    <property type="match status" value="1"/>
</dbReference>
<feature type="region of interest" description="Disordered" evidence="2">
    <location>
        <begin position="191"/>
        <end position="226"/>
    </location>
</feature>
<dbReference type="InterPro" id="IPR018081">
    <property type="entry name" value="Anaphylatoxin_comp_syst"/>
</dbReference>
<feature type="compositionally biased region" description="Low complexity" evidence="2">
    <location>
        <begin position="1800"/>
        <end position="1817"/>
    </location>
</feature>
<dbReference type="Gene3D" id="6.20.50.160">
    <property type="match status" value="1"/>
</dbReference>
<dbReference type="GO" id="GO:0004866">
    <property type="term" value="F:endopeptidase inhibitor activity"/>
    <property type="evidence" value="ECO:0007669"/>
    <property type="project" value="InterPro"/>
</dbReference>
<dbReference type="Gene3D" id="2.20.130.20">
    <property type="match status" value="1"/>
</dbReference>
<feature type="domain" description="Alpha-2-macroglobulin bait region" evidence="3">
    <location>
        <begin position="686"/>
        <end position="837"/>
    </location>
</feature>
<dbReference type="InterPro" id="IPR013783">
    <property type="entry name" value="Ig-like_fold"/>
</dbReference>
<dbReference type="SMART" id="SM01360">
    <property type="entry name" value="A2M"/>
    <property type="match status" value="1"/>
</dbReference>
<dbReference type="PANTHER" id="PTHR11412:SF166">
    <property type="entry name" value="NTR DOMAIN-CONTAINING PROTEIN"/>
    <property type="match status" value="1"/>
</dbReference>
<dbReference type="Gene3D" id="2.60.40.10">
    <property type="entry name" value="Immunoglobulins"/>
    <property type="match status" value="2"/>
</dbReference>
<evidence type="ECO:0000259" key="3">
    <source>
        <dbReference type="SMART" id="SM01359"/>
    </source>
</evidence>
<dbReference type="SUPFAM" id="SSF49410">
    <property type="entry name" value="Alpha-macroglobulin receptor domain"/>
    <property type="match status" value="1"/>
</dbReference>
<evidence type="ECO:0000256" key="1">
    <source>
        <dbReference type="ARBA" id="ARBA00023157"/>
    </source>
</evidence>
<dbReference type="InterPro" id="IPR009048">
    <property type="entry name" value="A-macroglobulin_rcpt-bd"/>
</dbReference>
<dbReference type="Pfam" id="PF17791">
    <property type="entry name" value="MG3"/>
    <property type="match status" value="1"/>
</dbReference>
<dbReference type="InterPro" id="IPR011625">
    <property type="entry name" value="A2M_N_BRD"/>
</dbReference>
<protein>
    <submittedName>
        <fullName evidence="6">Complement C3</fullName>
    </submittedName>
</protein>
<dbReference type="InterPro" id="IPR008930">
    <property type="entry name" value="Terpenoid_cyclase/PrenylTrfase"/>
</dbReference>
<dbReference type="SUPFAM" id="SSF48239">
    <property type="entry name" value="Terpenoid cyclases/Protein prenyltransferases"/>
    <property type="match status" value="1"/>
</dbReference>
<evidence type="ECO:0000259" key="5">
    <source>
        <dbReference type="SMART" id="SM01361"/>
    </source>
</evidence>
<dbReference type="Gene3D" id="2.60.40.1930">
    <property type="match status" value="3"/>
</dbReference>
<feature type="domain" description="Alpha-2-macroglobulin" evidence="4">
    <location>
        <begin position="1085"/>
        <end position="1177"/>
    </location>
</feature>
<dbReference type="InterPro" id="IPR047565">
    <property type="entry name" value="Alpha-macroglob_thiol-ester_cl"/>
</dbReference>